<name>A0ABU6GB96_9BACL</name>
<keyword evidence="2" id="KW-1185">Reference proteome</keyword>
<sequence length="125" mass="14860">MYLDKINHRWLNHLKTNGFQELITITNTTKLNVNARLFMLELKLNAKRYHLYHCLDKDIYELRQLDEAYTLISAEEAFGLSLERSKDFWETVHSFMLQHYDGIQTSVDCRQGIEQAKLAIQKVRL</sequence>
<reference evidence="1 2" key="1">
    <citation type="submission" date="2023-03" db="EMBL/GenBank/DDBJ databases">
        <title>Bacillus Genome Sequencing.</title>
        <authorList>
            <person name="Dunlap C."/>
        </authorList>
    </citation>
    <scope>NUCLEOTIDE SEQUENCE [LARGE SCALE GENOMIC DNA]</scope>
    <source>
        <strain evidence="1 2">BD-533</strain>
    </source>
</reference>
<comment type="caution">
    <text evidence="1">The sequence shown here is derived from an EMBL/GenBank/DDBJ whole genome shotgun (WGS) entry which is preliminary data.</text>
</comment>
<dbReference type="Proteomes" id="UP001338137">
    <property type="component" value="Unassembled WGS sequence"/>
</dbReference>
<evidence type="ECO:0000313" key="2">
    <source>
        <dbReference type="Proteomes" id="UP001338137"/>
    </source>
</evidence>
<dbReference type="RefSeq" id="WP_326075423.1">
    <property type="nucleotide sequence ID" value="NZ_JARLKY010000095.1"/>
</dbReference>
<protein>
    <recommendedName>
        <fullName evidence="3">Nucleotidyltransferase</fullName>
    </recommendedName>
</protein>
<evidence type="ECO:0000313" key="1">
    <source>
        <dbReference type="EMBL" id="MEC0231416.1"/>
    </source>
</evidence>
<evidence type="ECO:0008006" key="3">
    <source>
        <dbReference type="Google" id="ProtNLM"/>
    </source>
</evidence>
<organism evidence="1 2">
    <name type="scientific">Paenibacillus alba</name>
    <dbReference type="NCBI Taxonomy" id="1197127"/>
    <lineage>
        <taxon>Bacteria</taxon>
        <taxon>Bacillati</taxon>
        <taxon>Bacillota</taxon>
        <taxon>Bacilli</taxon>
        <taxon>Bacillales</taxon>
        <taxon>Paenibacillaceae</taxon>
        <taxon>Paenibacillus</taxon>
    </lineage>
</organism>
<gene>
    <name evidence="1" type="ORF">P4I72_30385</name>
</gene>
<accession>A0ABU6GB96</accession>
<dbReference type="EMBL" id="JARLKY010000095">
    <property type="protein sequence ID" value="MEC0231416.1"/>
    <property type="molecule type" value="Genomic_DNA"/>
</dbReference>
<proteinExistence type="predicted"/>